<dbReference type="EMBL" id="JBAWKC010000002">
    <property type="protein sequence ID" value="MFH6768902.1"/>
    <property type="molecule type" value="Genomic_DNA"/>
</dbReference>
<name>A0ABW7MT78_9FLAO</name>
<reference evidence="1 2" key="1">
    <citation type="submission" date="2024-02" db="EMBL/GenBank/DDBJ databases">
        <title>A Gaetbulibacter species isolated from tidal flats and genomic insights of their niches.</title>
        <authorList>
            <person name="Ye Y."/>
        </authorList>
    </citation>
    <scope>NUCLEOTIDE SEQUENCE [LARGE SCALE GENOMIC DNA]</scope>
    <source>
        <strain evidence="1 2">KEM-8</strain>
    </source>
</reference>
<dbReference type="Proteomes" id="UP001610104">
    <property type="component" value="Unassembled WGS sequence"/>
</dbReference>
<proteinExistence type="predicted"/>
<evidence type="ECO:0000313" key="1">
    <source>
        <dbReference type="EMBL" id="MFH6768902.1"/>
    </source>
</evidence>
<gene>
    <name evidence="1" type="ORF">V8G56_09155</name>
</gene>
<dbReference type="RefSeq" id="WP_395438148.1">
    <property type="nucleotide sequence ID" value="NZ_JBAWKC010000002.1"/>
</dbReference>
<organism evidence="1 2">
    <name type="scientific">Gaetbulibacter aquiaggeris</name>
    <dbReference type="NCBI Taxonomy" id="1735373"/>
    <lineage>
        <taxon>Bacteria</taxon>
        <taxon>Pseudomonadati</taxon>
        <taxon>Bacteroidota</taxon>
        <taxon>Flavobacteriia</taxon>
        <taxon>Flavobacteriales</taxon>
        <taxon>Flavobacteriaceae</taxon>
        <taxon>Gaetbulibacter</taxon>
    </lineage>
</organism>
<evidence type="ECO:0000313" key="2">
    <source>
        <dbReference type="Proteomes" id="UP001610104"/>
    </source>
</evidence>
<keyword evidence="2" id="KW-1185">Reference proteome</keyword>
<protein>
    <submittedName>
        <fullName evidence="1">Uncharacterized protein</fullName>
    </submittedName>
</protein>
<comment type="caution">
    <text evidence="1">The sequence shown here is derived from an EMBL/GenBank/DDBJ whole genome shotgun (WGS) entry which is preliminary data.</text>
</comment>
<accession>A0ABW7MT78</accession>
<sequence length="50" mass="6105">MKRPLKVLEFSSKRKLLDYVNSNSDKIDVLSISSSQEFFFIKHFLWYYQK</sequence>